<protein>
    <submittedName>
        <fullName evidence="1">Uncharacterized protein</fullName>
    </submittedName>
</protein>
<keyword evidence="2" id="KW-1185">Reference proteome</keyword>
<accession>A0A5B9W3V5</accession>
<evidence type="ECO:0000313" key="1">
    <source>
        <dbReference type="EMBL" id="QEH35272.1"/>
    </source>
</evidence>
<dbReference type="AlphaFoldDB" id="A0A5B9W3V5"/>
<dbReference type="RefSeq" id="WP_148595094.1">
    <property type="nucleotide sequence ID" value="NZ_CP042997.1"/>
</dbReference>
<gene>
    <name evidence="1" type="ORF">OJF2_38200</name>
</gene>
<name>A0A5B9W3V5_9BACT</name>
<dbReference type="EMBL" id="CP042997">
    <property type="protein sequence ID" value="QEH35272.1"/>
    <property type="molecule type" value="Genomic_DNA"/>
</dbReference>
<organism evidence="1 2">
    <name type="scientific">Aquisphaera giovannonii</name>
    <dbReference type="NCBI Taxonomy" id="406548"/>
    <lineage>
        <taxon>Bacteria</taxon>
        <taxon>Pseudomonadati</taxon>
        <taxon>Planctomycetota</taxon>
        <taxon>Planctomycetia</taxon>
        <taxon>Isosphaerales</taxon>
        <taxon>Isosphaeraceae</taxon>
        <taxon>Aquisphaera</taxon>
    </lineage>
</organism>
<evidence type="ECO:0000313" key="2">
    <source>
        <dbReference type="Proteomes" id="UP000324233"/>
    </source>
</evidence>
<dbReference type="KEGG" id="agv:OJF2_38200"/>
<dbReference type="OrthoDB" id="292628at2"/>
<proteinExistence type="predicted"/>
<reference evidence="1 2" key="1">
    <citation type="submission" date="2019-08" db="EMBL/GenBank/DDBJ databases">
        <title>Deep-cultivation of Planctomycetes and their phenomic and genomic characterization uncovers novel biology.</title>
        <authorList>
            <person name="Wiegand S."/>
            <person name="Jogler M."/>
            <person name="Boedeker C."/>
            <person name="Pinto D."/>
            <person name="Vollmers J."/>
            <person name="Rivas-Marin E."/>
            <person name="Kohn T."/>
            <person name="Peeters S.H."/>
            <person name="Heuer A."/>
            <person name="Rast P."/>
            <person name="Oberbeckmann S."/>
            <person name="Bunk B."/>
            <person name="Jeske O."/>
            <person name="Meyerdierks A."/>
            <person name="Storesund J.E."/>
            <person name="Kallscheuer N."/>
            <person name="Luecker S."/>
            <person name="Lage O.M."/>
            <person name="Pohl T."/>
            <person name="Merkel B.J."/>
            <person name="Hornburger P."/>
            <person name="Mueller R.-W."/>
            <person name="Bruemmer F."/>
            <person name="Labrenz M."/>
            <person name="Spormann A.M."/>
            <person name="Op den Camp H."/>
            <person name="Overmann J."/>
            <person name="Amann R."/>
            <person name="Jetten M.S.M."/>
            <person name="Mascher T."/>
            <person name="Medema M.H."/>
            <person name="Devos D.P."/>
            <person name="Kaster A.-K."/>
            <person name="Ovreas L."/>
            <person name="Rohde M."/>
            <person name="Galperin M.Y."/>
            <person name="Jogler C."/>
        </authorList>
    </citation>
    <scope>NUCLEOTIDE SEQUENCE [LARGE SCALE GENOMIC DNA]</scope>
    <source>
        <strain evidence="1 2">OJF2</strain>
    </source>
</reference>
<dbReference type="Proteomes" id="UP000324233">
    <property type="component" value="Chromosome"/>
</dbReference>
<sequence>MITTTGYPEHGGRSLRDVGVPRGGPLSRGLLAAVAAILLAAAAADSTAAEDAYTFTTLAGPKGEMFLPQAINGKGQIVGEYHGGGLADASVHGALRGVDGRIAVIDHPDGRFTRLMGINARGQIVGTAVDEKALFGFVREPDGRFARLTLKPDAPNSRPIPAAINDRGVILGSDTDGRGRPRDFVRQEDGGFRVLPAYGSNSYLGINSGERVVGHFLDITLSRRGLLLDEKGKPTLIDWPKTTLTEARAINDEGVIVGIYLNLDPAFGLHRSFVRDAKGKLSPFDFPGAKETQAAGINAAGHIVGRYEDKEGSHGFLAVPKTRP</sequence>